<keyword evidence="2" id="KW-0808">Transferase</keyword>
<feature type="domain" description="LRAT" evidence="1">
    <location>
        <begin position="66"/>
        <end position="154"/>
    </location>
</feature>
<dbReference type="Pfam" id="PF04970">
    <property type="entry name" value="LRAT"/>
    <property type="match status" value="1"/>
</dbReference>
<reference evidence="2 3" key="1">
    <citation type="submission" date="2024-12" db="EMBL/GenBank/DDBJ databases">
        <title>Pseudomonas species isolated from Lotus nodules promote plant growth.</title>
        <authorList>
            <person name="Yu Y.-H."/>
            <person name="Kurtenbach J."/>
            <person name="Crosbie D."/>
            <person name="Brachmann A."/>
            <person name="Marin M."/>
        </authorList>
    </citation>
    <scope>NUCLEOTIDE SEQUENCE [LARGE SCALE GENOMIC DNA]</scope>
    <source>
        <strain evidence="2 3">PLb12A</strain>
    </source>
</reference>
<dbReference type="RefSeq" id="WP_409078692.1">
    <property type="nucleotide sequence ID" value="NZ_CP178857.1"/>
</dbReference>
<proteinExistence type="predicted"/>
<dbReference type="EMBL" id="JBJVNW010000006">
    <property type="protein sequence ID" value="MFM9518213.1"/>
    <property type="molecule type" value="Genomic_DNA"/>
</dbReference>
<protein>
    <submittedName>
        <fullName evidence="2">Lecithin retinol acyltransferase family protein</fullName>
    </submittedName>
</protein>
<dbReference type="Gene3D" id="3.90.1720.10">
    <property type="entry name" value="endopeptidase domain like (from Nostoc punctiforme)"/>
    <property type="match status" value="1"/>
</dbReference>
<comment type="caution">
    <text evidence="2">The sequence shown here is derived from an EMBL/GenBank/DDBJ whole genome shotgun (WGS) entry which is preliminary data.</text>
</comment>
<keyword evidence="2" id="KW-0012">Acyltransferase</keyword>
<accession>A0ABW9HBF4</accession>
<name>A0ABW9HBF4_9PSED</name>
<dbReference type="GO" id="GO:0016746">
    <property type="term" value="F:acyltransferase activity"/>
    <property type="evidence" value="ECO:0007669"/>
    <property type="project" value="UniProtKB-KW"/>
</dbReference>
<evidence type="ECO:0000313" key="2">
    <source>
        <dbReference type="EMBL" id="MFM9518213.1"/>
    </source>
</evidence>
<organism evidence="2 3">
    <name type="scientific">Pseudomonas monachiensis</name>
    <dbReference type="NCBI Taxonomy" id="3060212"/>
    <lineage>
        <taxon>Bacteria</taxon>
        <taxon>Pseudomonadati</taxon>
        <taxon>Pseudomonadota</taxon>
        <taxon>Gammaproteobacteria</taxon>
        <taxon>Pseudomonadales</taxon>
        <taxon>Pseudomonadaceae</taxon>
        <taxon>Pseudomonas</taxon>
    </lineage>
</organism>
<keyword evidence="3" id="KW-1185">Reference proteome</keyword>
<evidence type="ECO:0000259" key="1">
    <source>
        <dbReference type="Pfam" id="PF04970"/>
    </source>
</evidence>
<evidence type="ECO:0000313" key="3">
    <source>
        <dbReference type="Proteomes" id="UP001631987"/>
    </source>
</evidence>
<gene>
    <name evidence="2" type="ORF">ACKKH4_13275</name>
</gene>
<dbReference type="Proteomes" id="UP001631987">
    <property type="component" value="Unassembled WGS sequence"/>
</dbReference>
<dbReference type="InterPro" id="IPR007053">
    <property type="entry name" value="LRAT_dom"/>
</dbReference>
<sequence length="190" mass="20925">MSWLSTIGKILEMSVPTSGYPDSRKKKESNPIIDSVISGFSGHFILDKIKTPAIGGVVYSGLVSGAADHSGIYVGYGRVVHLDGSGRIECVTANVFMNRLKGSNTALAIYTSCKGGKPIGSRKAAAYAKAQIGRKVKYNLLNNNCHKFTLECLSQTPSTFSCLFIEDLKQRSKSFINHDTWRVWDMKYKY</sequence>